<protein>
    <submittedName>
        <fullName evidence="1">Uncharacterized protein</fullName>
    </submittedName>
</protein>
<evidence type="ECO:0000313" key="1">
    <source>
        <dbReference type="EMBL" id="WEK35475.1"/>
    </source>
</evidence>
<name>A0AAJ5WW50_9BACT</name>
<evidence type="ECO:0000313" key="2">
    <source>
        <dbReference type="Proteomes" id="UP001220610"/>
    </source>
</evidence>
<reference evidence="1" key="1">
    <citation type="submission" date="2023-03" db="EMBL/GenBank/DDBJ databases">
        <title>Andean soil-derived lignocellulolytic bacterial consortium as a source of novel taxa and putative plastic-active enzymes.</title>
        <authorList>
            <person name="Diaz-Garcia L."/>
            <person name="Chuvochina M."/>
            <person name="Feuerriegel G."/>
            <person name="Bunk B."/>
            <person name="Sproer C."/>
            <person name="Streit W.R."/>
            <person name="Rodriguez L.M."/>
            <person name="Overmann J."/>
            <person name="Jimenez D.J."/>
        </authorList>
    </citation>
    <scope>NUCLEOTIDE SEQUENCE</scope>
    <source>
        <strain evidence="1">MAG 7</strain>
    </source>
</reference>
<accession>A0AAJ5WW50</accession>
<dbReference type="AlphaFoldDB" id="A0AAJ5WW50"/>
<dbReference type="EMBL" id="CP119311">
    <property type="protein sequence ID" value="WEK35475.1"/>
    <property type="molecule type" value="Genomic_DNA"/>
</dbReference>
<dbReference type="Proteomes" id="UP001220610">
    <property type="component" value="Chromosome"/>
</dbReference>
<proteinExistence type="predicted"/>
<organism evidence="1 2">
    <name type="scientific">Candidatus Pseudobacter hemicellulosilyticus</name>
    <dbReference type="NCBI Taxonomy" id="3121375"/>
    <lineage>
        <taxon>Bacteria</taxon>
        <taxon>Pseudomonadati</taxon>
        <taxon>Bacteroidota</taxon>
        <taxon>Chitinophagia</taxon>
        <taxon>Chitinophagales</taxon>
        <taxon>Chitinophagaceae</taxon>
        <taxon>Pseudobacter</taxon>
    </lineage>
</organism>
<sequence length="301" mass="33567">MSTVLTVTAFWVLLTSSMNNDPDPKKPLAAAELQKNIQGKWLFRGLSLEGMSAPSAVSSTIHHSFTPLANRFHLQLNGTIVDAGLPTREAKSGTGFIEFLSDSTYMIYDAGGRFITGSFHAETGDSISLNCFGSLSSINMADGNLQVRICHSGKLPPVLVSGTKEAPLPEEERTAILCRNWYLSTEGNGDDVLGESLYMTEKGRLQTFFQDSIACAFTPSGTFLMQRFEKGVLKSAGIANWKWHPTEPNRFIYYRYDKPIDDNRSARLKELNPVLLKMQELVDENEDGMDEEWNWVLRPAR</sequence>
<gene>
    <name evidence="1" type="ORF">P0Y53_23535</name>
</gene>